<dbReference type="STRING" id="568069.A0A1J1J6A2"/>
<evidence type="ECO:0000259" key="3">
    <source>
        <dbReference type="Pfam" id="PF00135"/>
    </source>
</evidence>
<dbReference type="SUPFAM" id="SSF53474">
    <property type="entry name" value="alpha/beta-Hydrolases"/>
    <property type="match status" value="1"/>
</dbReference>
<reference evidence="4 5" key="1">
    <citation type="submission" date="2015-04" db="EMBL/GenBank/DDBJ databases">
        <authorList>
            <person name="Syromyatnikov M.Y."/>
            <person name="Popov V.N."/>
        </authorList>
    </citation>
    <scope>NUCLEOTIDE SEQUENCE [LARGE SCALE GENOMIC DNA]</scope>
</reference>
<keyword evidence="2" id="KW-0732">Signal</keyword>
<dbReference type="InterPro" id="IPR029058">
    <property type="entry name" value="AB_hydrolase_fold"/>
</dbReference>
<name>A0A1J1J6A2_9DIPT</name>
<evidence type="ECO:0000256" key="1">
    <source>
        <dbReference type="ARBA" id="ARBA00023180"/>
    </source>
</evidence>
<feature type="domain" description="Carboxylesterase type B" evidence="3">
    <location>
        <begin position="24"/>
        <end position="520"/>
    </location>
</feature>
<accession>A0A1J1J6A2</accession>
<dbReference type="OrthoDB" id="6846267at2759"/>
<keyword evidence="5" id="KW-1185">Reference proteome</keyword>
<protein>
    <submittedName>
        <fullName evidence="4">CLUMA_CG019500, isoform A</fullName>
    </submittedName>
</protein>
<evidence type="ECO:0000256" key="2">
    <source>
        <dbReference type="SAM" id="SignalP"/>
    </source>
</evidence>
<organism evidence="4 5">
    <name type="scientific">Clunio marinus</name>
    <dbReference type="NCBI Taxonomy" id="568069"/>
    <lineage>
        <taxon>Eukaryota</taxon>
        <taxon>Metazoa</taxon>
        <taxon>Ecdysozoa</taxon>
        <taxon>Arthropoda</taxon>
        <taxon>Hexapoda</taxon>
        <taxon>Insecta</taxon>
        <taxon>Pterygota</taxon>
        <taxon>Neoptera</taxon>
        <taxon>Endopterygota</taxon>
        <taxon>Diptera</taxon>
        <taxon>Nematocera</taxon>
        <taxon>Chironomoidea</taxon>
        <taxon>Chironomidae</taxon>
        <taxon>Clunio</taxon>
    </lineage>
</organism>
<dbReference type="InterPro" id="IPR002018">
    <property type="entry name" value="CarbesteraseB"/>
</dbReference>
<dbReference type="EMBL" id="CVRI01000067">
    <property type="protein sequence ID" value="CRL06417.1"/>
    <property type="molecule type" value="Genomic_DNA"/>
</dbReference>
<sequence>MRNIFGFIALLSVIYNLEFCCAQEKVVNIENGKIVGEEKENYYAFLGLPYAESPTGELRFAPPKRFTQTWDDVREFKKFGSMCAQYSQIGYSYHGDEDCLSLNVFVPKTVLDKDEKVPVIFFVHGGAFMFGGSDAYGPENIMRSQNMILVTVNYRLGTLGFMTTEDEVISGNFGMKDQVEALKWVQRNIEAFNGDPTKVTIVGYSAGGASVHLHYMSPLSEGLFNNGISHSGCALNPWVMMENGKEKAHQVAKILNCPIDNHQKMLECLRKKPAKDLVIVTKEFQPFLYNPFSPFAVTVEKHSPTAFLTDQPLKFLMDKKFLNRPWLLSQTEDEGLYPGAEFYNEKYLKTINDKWDDLAPHILDYNFSTTNANRKVHVSRKIRKHYLGIHEISKETFNAFRDMLSDRFFKFDAYNAIQIHARHAPAYFYYFRYKSLSGLAEFLSNSKENIGVSHGEDVLLIYEHNLRDIPYSNEELEMGNELINMYYAFAKDSKAIFGKKEIEQTKPSKVKCMEIKSSSDYKNIDVTQDFGHSVFWEHIQEILHTKERTYYDEL</sequence>
<gene>
    <name evidence="4" type="ORF">CLUMA_CG019500</name>
</gene>
<evidence type="ECO:0000313" key="5">
    <source>
        <dbReference type="Proteomes" id="UP000183832"/>
    </source>
</evidence>
<feature type="signal peptide" evidence="2">
    <location>
        <begin position="1"/>
        <end position="22"/>
    </location>
</feature>
<dbReference type="PANTHER" id="PTHR11559">
    <property type="entry name" value="CARBOXYLESTERASE"/>
    <property type="match status" value="1"/>
</dbReference>
<dbReference type="Gene3D" id="3.40.50.1820">
    <property type="entry name" value="alpha/beta hydrolase"/>
    <property type="match status" value="1"/>
</dbReference>
<dbReference type="Pfam" id="PF00135">
    <property type="entry name" value="COesterase"/>
    <property type="match status" value="1"/>
</dbReference>
<feature type="chain" id="PRO_5013085625" evidence="2">
    <location>
        <begin position="23"/>
        <end position="554"/>
    </location>
</feature>
<dbReference type="AlphaFoldDB" id="A0A1J1J6A2"/>
<evidence type="ECO:0000313" key="4">
    <source>
        <dbReference type="EMBL" id="CRL06417.1"/>
    </source>
</evidence>
<dbReference type="Proteomes" id="UP000183832">
    <property type="component" value="Unassembled WGS sequence"/>
</dbReference>
<dbReference type="InterPro" id="IPR050309">
    <property type="entry name" value="Type-B_Carboxylest/Lipase"/>
</dbReference>
<keyword evidence="1" id="KW-0325">Glycoprotein</keyword>
<proteinExistence type="predicted"/>